<dbReference type="InterPro" id="IPR041481">
    <property type="entry name" value="CSN7_helixI"/>
</dbReference>
<dbReference type="InterPro" id="IPR045237">
    <property type="entry name" value="COPS7/eIF3m"/>
</dbReference>
<protein>
    <submittedName>
        <fullName evidence="9">Jg9280 protein</fullName>
    </submittedName>
</protein>
<dbReference type="Pfam" id="PF01399">
    <property type="entry name" value="PCI"/>
    <property type="match status" value="1"/>
</dbReference>
<dbReference type="GO" id="GO:0010387">
    <property type="term" value="P:COP9 signalosome assembly"/>
    <property type="evidence" value="ECO:0007669"/>
    <property type="project" value="InterPro"/>
</dbReference>
<feature type="domain" description="PCI" evidence="8">
    <location>
        <begin position="71"/>
        <end position="245"/>
    </location>
</feature>
<feature type="compositionally biased region" description="Low complexity" evidence="7">
    <location>
        <begin position="315"/>
        <end position="324"/>
    </location>
</feature>
<dbReference type="SMART" id="SM00088">
    <property type="entry name" value="PINT"/>
    <property type="match status" value="1"/>
</dbReference>
<comment type="similarity">
    <text evidence="3">Belongs to the CSN7/EIF3M family. CSN7 subfamily.</text>
</comment>
<dbReference type="PANTHER" id="PTHR15350:SF5">
    <property type="entry name" value="COP9 SIGNALOSOME COMPLEX SUBUNIT 7"/>
    <property type="match status" value="1"/>
</dbReference>
<gene>
    <name evidence="9" type="primary">jg9280</name>
    <name evidence="9" type="ORF">PAEG_LOCUS24787</name>
</gene>
<evidence type="ECO:0000313" key="10">
    <source>
        <dbReference type="Proteomes" id="UP000838756"/>
    </source>
</evidence>
<dbReference type="Pfam" id="PF18392">
    <property type="entry name" value="CSN7a_helixI"/>
    <property type="match status" value="1"/>
</dbReference>
<dbReference type="PROSITE" id="PS50250">
    <property type="entry name" value="PCI"/>
    <property type="match status" value="1"/>
</dbReference>
<keyword evidence="4" id="KW-0963">Cytoplasm</keyword>
<evidence type="ECO:0000256" key="2">
    <source>
        <dbReference type="ARBA" id="ARBA00004496"/>
    </source>
</evidence>
<dbReference type="GO" id="GO:0008180">
    <property type="term" value="C:COP9 signalosome"/>
    <property type="evidence" value="ECO:0007669"/>
    <property type="project" value="UniProtKB-KW"/>
</dbReference>
<evidence type="ECO:0000256" key="4">
    <source>
        <dbReference type="ARBA" id="ARBA00022490"/>
    </source>
</evidence>
<keyword evidence="5" id="KW-0736">Signalosome</keyword>
<organism evidence="9 10">
    <name type="scientific">Pararge aegeria aegeria</name>
    <dbReference type="NCBI Taxonomy" id="348720"/>
    <lineage>
        <taxon>Eukaryota</taxon>
        <taxon>Metazoa</taxon>
        <taxon>Ecdysozoa</taxon>
        <taxon>Arthropoda</taxon>
        <taxon>Hexapoda</taxon>
        <taxon>Insecta</taxon>
        <taxon>Pterygota</taxon>
        <taxon>Neoptera</taxon>
        <taxon>Endopterygota</taxon>
        <taxon>Lepidoptera</taxon>
        <taxon>Glossata</taxon>
        <taxon>Ditrysia</taxon>
        <taxon>Papilionoidea</taxon>
        <taxon>Nymphalidae</taxon>
        <taxon>Satyrinae</taxon>
        <taxon>Satyrini</taxon>
        <taxon>Parargina</taxon>
        <taxon>Pararge</taxon>
    </lineage>
</organism>
<accession>A0A8S4SGD1</accession>
<feature type="region of interest" description="Disordered" evidence="7">
    <location>
        <begin position="306"/>
        <end position="346"/>
    </location>
</feature>
<reference evidence="9" key="1">
    <citation type="submission" date="2022-03" db="EMBL/GenBank/DDBJ databases">
        <authorList>
            <person name="Lindestad O."/>
        </authorList>
    </citation>
    <scope>NUCLEOTIDE SEQUENCE</scope>
</reference>
<dbReference type="Pfam" id="PF22061">
    <property type="entry name" value="CSN7_HB_subdom"/>
    <property type="match status" value="1"/>
</dbReference>
<evidence type="ECO:0000256" key="5">
    <source>
        <dbReference type="ARBA" id="ARBA00022790"/>
    </source>
</evidence>
<feature type="compositionally biased region" description="Basic residues" evidence="7">
    <location>
        <begin position="326"/>
        <end position="336"/>
    </location>
</feature>
<dbReference type="GO" id="GO:0005737">
    <property type="term" value="C:cytoplasm"/>
    <property type="evidence" value="ECO:0007669"/>
    <property type="project" value="UniProtKB-SubCell"/>
</dbReference>
<sequence>MRDVSSANSTISQVPLTWCGRSFIYTRNNKGPKIELCGTPIKITENTNGILRTFPGIVNMLNKSCACIRCTTTFSEAVLLRMKDEPSSLTSVSTNHPLEQFILLAKGAKGSACAELIKQVLEAPGVHVFGELLEMPNIQELETGQYATHFKTLNLFAYGTYKDYLENKSDYLELTQVQCKKLQHLTIATLATQEKCIPYSVLLKELDIKNVRDLEDLIIEAIYADIIHGKLDQECKRVEVDVALGRDARLEDAAAIADVLADWCNACEAVLSSVDRHIQRANHRKQCAIRHQQAIDQEILYIKKSQKTQGENEESASAGGSESRSAPKKNSSKGKGARGIFWQKTT</sequence>
<dbReference type="EMBL" id="CAKXAJ010026273">
    <property type="protein sequence ID" value="CAH2265128.1"/>
    <property type="molecule type" value="Genomic_DNA"/>
</dbReference>
<proteinExistence type="inferred from homology"/>
<keyword evidence="10" id="KW-1185">Reference proteome</keyword>
<evidence type="ECO:0000256" key="7">
    <source>
        <dbReference type="SAM" id="MobiDB-lite"/>
    </source>
</evidence>
<dbReference type="Proteomes" id="UP000838756">
    <property type="component" value="Unassembled WGS sequence"/>
</dbReference>
<evidence type="ECO:0000256" key="1">
    <source>
        <dbReference type="ARBA" id="ARBA00004123"/>
    </source>
</evidence>
<keyword evidence="6" id="KW-0539">Nucleus</keyword>
<name>A0A8S4SGD1_9NEOP</name>
<evidence type="ECO:0000256" key="3">
    <source>
        <dbReference type="ARBA" id="ARBA00008482"/>
    </source>
</evidence>
<evidence type="ECO:0000256" key="6">
    <source>
        <dbReference type="ARBA" id="ARBA00023242"/>
    </source>
</evidence>
<comment type="caution">
    <text evidence="9">The sequence shown here is derived from an EMBL/GenBank/DDBJ whole genome shotgun (WGS) entry which is preliminary data.</text>
</comment>
<evidence type="ECO:0000259" key="8">
    <source>
        <dbReference type="PROSITE" id="PS50250"/>
    </source>
</evidence>
<comment type="subcellular location">
    <subcellularLocation>
        <location evidence="2">Cytoplasm</location>
    </subcellularLocation>
    <subcellularLocation>
        <location evidence="1">Nucleus</location>
    </subcellularLocation>
</comment>
<dbReference type="AlphaFoldDB" id="A0A8S4SGD1"/>
<evidence type="ECO:0000313" key="9">
    <source>
        <dbReference type="EMBL" id="CAH2265128.1"/>
    </source>
</evidence>
<dbReference type="InterPro" id="IPR000717">
    <property type="entry name" value="PCI_dom"/>
</dbReference>
<dbReference type="PANTHER" id="PTHR15350">
    <property type="entry name" value="COP9 SIGNALOSOME COMPLEX SUBUNIT 7/DENDRITIC CELL PROTEIN GA17"/>
    <property type="match status" value="1"/>
</dbReference>
<dbReference type="OrthoDB" id="10265275at2759"/>